<accession>A0A0D8Y029</accession>
<keyword evidence="2" id="KW-1185">Reference proteome</keyword>
<dbReference type="InterPro" id="IPR053341">
    <property type="entry name" value="Oxidative_stress_globin-like"/>
</dbReference>
<proteinExistence type="predicted"/>
<dbReference type="STRING" id="29172.A0A0D8Y029"/>
<dbReference type="GO" id="GO:0020037">
    <property type="term" value="F:heme binding"/>
    <property type="evidence" value="ECO:0007669"/>
    <property type="project" value="InterPro"/>
</dbReference>
<reference evidence="1 2" key="1">
    <citation type="submission" date="2013-11" db="EMBL/GenBank/DDBJ databases">
        <title>Draft genome of the bovine lungworm Dictyocaulus viviparus.</title>
        <authorList>
            <person name="Mitreva M."/>
        </authorList>
    </citation>
    <scope>NUCLEOTIDE SEQUENCE [LARGE SCALE GENOMIC DNA]</scope>
    <source>
        <strain evidence="1 2">HannoverDv2000</strain>
    </source>
</reference>
<dbReference type="InterPro" id="IPR012292">
    <property type="entry name" value="Globin/Proto"/>
</dbReference>
<dbReference type="EMBL" id="KN716236">
    <property type="protein sequence ID" value="KJH49379.1"/>
    <property type="molecule type" value="Genomic_DNA"/>
</dbReference>
<dbReference type="OrthoDB" id="5807096at2759"/>
<protein>
    <recommendedName>
        <fullName evidence="3">Globin family profile domain-containing protein</fullName>
    </recommendedName>
</protein>
<dbReference type="PANTHER" id="PTHR47768:SF3">
    <property type="entry name" value="GLOBIN FAMILY PROFILE DOMAIN-CONTAINING PROTEIN"/>
    <property type="match status" value="1"/>
</dbReference>
<sequence>MNLPFITILSSRLLGHQPNLFKIVWNASSARSNSIKKAFGIGDNEIPEENDSFMRLSETIEAFFYKIKRLQVITMQLEDEIVSSTCEQLGARHVDFIARGFNSNFWDIFLSSTYFHVCMSEAIDETLCGYMSDEGKRAEMILAWQRMFNMVVHHMRMGYNEKRKERLKSGNKS</sequence>
<name>A0A0D8Y029_DICVI</name>
<evidence type="ECO:0008006" key="3">
    <source>
        <dbReference type="Google" id="ProtNLM"/>
    </source>
</evidence>
<reference evidence="2" key="2">
    <citation type="journal article" date="2016" name="Sci. Rep.">
        <title>Dictyocaulus viviparus genome, variome and transcriptome elucidate lungworm biology and support future intervention.</title>
        <authorList>
            <person name="McNulty S.N."/>
            <person name="Strube C."/>
            <person name="Rosa B.A."/>
            <person name="Martin J.C."/>
            <person name="Tyagi R."/>
            <person name="Choi Y.J."/>
            <person name="Wang Q."/>
            <person name="Hallsworth Pepin K."/>
            <person name="Zhang X."/>
            <person name="Ozersky P."/>
            <person name="Wilson R.K."/>
            <person name="Sternberg P.W."/>
            <person name="Gasser R.B."/>
            <person name="Mitreva M."/>
        </authorList>
    </citation>
    <scope>NUCLEOTIDE SEQUENCE [LARGE SCALE GENOMIC DNA]</scope>
    <source>
        <strain evidence="2">HannoverDv2000</strain>
    </source>
</reference>
<organism evidence="1 2">
    <name type="scientific">Dictyocaulus viviparus</name>
    <name type="common">Bovine lungworm</name>
    <dbReference type="NCBI Taxonomy" id="29172"/>
    <lineage>
        <taxon>Eukaryota</taxon>
        <taxon>Metazoa</taxon>
        <taxon>Ecdysozoa</taxon>
        <taxon>Nematoda</taxon>
        <taxon>Chromadorea</taxon>
        <taxon>Rhabditida</taxon>
        <taxon>Rhabditina</taxon>
        <taxon>Rhabditomorpha</taxon>
        <taxon>Strongyloidea</taxon>
        <taxon>Metastrongylidae</taxon>
        <taxon>Dictyocaulus</taxon>
    </lineage>
</organism>
<dbReference type="AlphaFoldDB" id="A0A0D8Y029"/>
<evidence type="ECO:0000313" key="1">
    <source>
        <dbReference type="EMBL" id="KJH49379.1"/>
    </source>
</evidence>
<dbReference type="GO" id="GO:0019825">
    <property type="term" value="F:oxygen binding"/>
    <property type="evidence" value="ECO:0007669"/>
    <property type="project" value="InterPro"/>
</dbReference>
<dbReference type="PANTHER" id="PTHR47768">
    <property type="entry name" value="GLOBIN RELATED-RELATED"/>
    <property type="match status" value="1"/>
</dbReference>
<evidence type="ECO:0000313" key="2">
    <source>
        <dbReference type="Proteomes" id="UP000053766"/>
    </source>
</evidence>
<dbReference type="Proteomes" id="UP000053766">
    <property type="component" value="Unassembled WGS sequence"/>
</dbReference>
<dbReference type="Gene3D" id="1.10.490.10">
    <property type="entry name" value="Globins"/>
    <property type="match status" value="1"/>
</dbReference>
<gene>
    <name evidence="1" type="ORF">DICVIV_04462</name>
</gene>